<feature type="disulfide bond" description="Redox-active" evidence="8">
    <location>
        <begin position="56"/>
        <end position="59"/>
    </location>
</feature>
<dbReference type="InterPro" id="IPR013766">
    <property type="entry name" value="Thioredoxin_domain"/>
</dbReference>
<proteinExistence type="inferred from homology"/>
<dbReference type="PANTHER" id="PTHR35891">
    <property type="entry name" value="THIOL:DISULFIDE INTERCHANGE PROTEIN DSBA"/>
    <property type="match status" value="1"/>
</dbReference>
<accession>A0A2U2N9B5</accession>
<dbReference type="CDD" id="cd03019">
    <property type="entry name" value="DsbA_DsbA"/>
    <property type="match status" value="1"/>
</dbReference>
<feature type="signal peptide" evidence="9">
    <location>
        <begin position="1"/>
        <end position="22"/>
    </location>
</feature>
<evidence type="ECO:0000256" key="7">
    <source>
        <dbReference type="PIRNR" id="PIRNR001488"/>
    </source>
</evidence>
<dbReference type="InterPro" id="IPR023205">
    <property type="entry name" value="DsbA/DsbL"/>
</dbReference>
<dbReference type="GO" id="GO:0016491">
    <property type="term" value="F:oxidoreductase activity"/>
    <property type="evidence" value="ECO:0007669"/>
    <property type="project" value="InterPro"/>
</dbReference>
<comment type="similarity">
    <text evidence="2">Belongs to the thioredoxin family. DsbA subfamily.</text>
</comment>
<evidence type="ECO:0000256" key="5">
    <source>
        <dbReference type="ARBA" id="ARBA00023157"/>
    </source>
</evidence>
<evidence type="ECO:0000256" key="2">
    <source>
        <dbReference type="ARBA" id="ARBA00005791"/>
    </source>
</evidence>
<organism evidence="11 12">
    <name type="scientific">Sediminicurvatus halobius</name>
    <dbReference type="NCBI Taxonomy" id="2182432"/>
    <lineage>
        <taxon>Bacteria</taxon>
        <taxon>Pseudomonadati</taxon>
        <taxon>Pseudomonadota</taxon>
        <taxon>Gammaproteobacteria</taxon>
        <taxon>Chromatiales</taxon>
        <taxon>Ectothiorhodospiraceae</taxon>
        <taxon>Sediminicurvatus</taxon>
    </lineage>
</organism>
<feature type="chain" id="PRO_5015427917" description="Thiol:disulfide interchange protein" evidence="9">
    <location>
        <begin position="23"/>
        <end position="211"/>
    </location>
</feature>
<evidence type="ECO:0000256" key="6">
    <source>
        <dbReference type="ARBA" id="ARBA00023284"/>
    </source>
</evidence>
<dbReference type="Pfam" id="PF01323">
    <property type="entry name" value="DSBA"/>
    <property type="match status" value="1"/>
</dbReference>
<evidence type="ECO:0000256" key="8">
    <source>
        <dbReference type="PIRSR" id="PIRSR001488-1"/>
    </source>
</evidence>
<dbReference type="PROSITE" id="PS51352">
    <property type="entry name" value="THIOREDOXIN_2"/>
    <property type="match status" value="1"/>
</dbReference>
<dbReference type="OrthoDB" id="9784896at2"/>
<keyword evidence="3 9" id="KW-0732">Signal</keyword>
<evidence type="ECO:0000259" key="10">
    <source>
        <dbReference type="PROSITE" id="PS51352"/>
    </source>
</evidence>
<keyword evidence="4 7" id="KW-0574">Periplasm</keyword>
<dbReference type="PIRSF" id="PIRSF001488">
    <property type="entry name" value="Tdi_protein"/>
    <property type="match status" value="1"/>
</dbReference>
<evidence type="ECO:0000256" key="3">
    <source>
        <dbReference type="ARBA" id="ARBA00022729"/>
    </source>
</evidence>
<dbReference type="EMBL" id="QFFI01000001">
    <property type="protein sequence ID" value="PWG65761.1"/>
    <property type="molecule type" value="Genomic_DNA"/>
</dbReference>
<dbReference type="RefSeq" id="WP_109675102.1">
    <property type="nucleotide sequence ID" value="NZ_CP086615.1"/>
</dbReference>
<dbReference type="InterPro" id="IPR050824">
    <property type="entry name" value="Thiol_disulfide_DsbA"/>
</dbReference>
<dbReference type="Gene3D" id="3.40.30.10">
    <property type="entry name" value="Glutaredoxin"/>
    <property type="match status" value="1"/>
</dbReference>
<evidence type="ECO:0000313" key="12">
    <source>
        <dbReference type="Proteomes" id="UP000245474"/>
    </source>
</evidence>
<dbReference type="GO" id="GO:0042597">
    <property type="term" value="C:periplasmic space"/>
    <property type="evidence" value="ECO:0007669"/>
    <property type="project" value="UniProtKB-SubCell"/>
</dbReference>
<comment type="subcellular location">
    <subcellularLocation>
        <location evidence="1 7">Periplasm</location>
    </subcellularLocation>
</comment>
<evidence type="ECO:0000256" key="1">
    <source>
        <dbReference type="ARBA" id="ARBA00004418"/>
    </source>
</evidence>
<keyword evidence="12" id="KW-1185">Reference proteome</keyword>
<keyword evidence="5 7" id="KW-1015">Disulfide bond</keyword>
<evidence type="ECO:0000256" key="4">
    <source>
        <dbReference type="ARBA" id="ARBA00022764"/>
    </source>
</evidence>
<name>A0A2U2N9B5_9GAMM</name>
<dbReference type="AlphaFoldDB" id="A0A2U2N9B5"/>
<sequence>MLGLRSLGLAVVLLAIAGGAVAQEYRAEEHYQVLDEPVATAEGEGVEVREFFSYGCPHCHDFEPRLAAWAERMGDDINLVHTPVTFNREAWARLARAYHAAEVLDITEQTHQAMFEAIHVEGRRFRSDADIAAFLAETAGLETSEVEDTLNSFAVDSRMRRTERLGQDYGIRSTPTVTVAGRYVVDVRRAGGQQGMLDVAEYLVREEAAAQ</sequence>
<dbReference type="Proteomes" id="UP000245474">
    <property type="component" value="Unassembled WGS sequence"/>
</dbReference>
<dbReference type="InterPro" id="IPR036249">
    <property type="entry name" value="Thioredoxin-like_sf"/>
</dbReference>
<feature type="domain" description="Thioredoxin" evidence="10">
    <location>
        <begin position="9"/>
        <end position="140"/>
    </location>
</feature>
<evidence type="ECO:0000256" key="9">
    <source>
        <dbReference type="SAM" id="SignalP"/>
    </source>
</evidence>
<reference evidence="11 12" key="1">
    <citation type="submission" date="2018-05" db="EMBL/GenBank/DDBJ databases">
        <title>Spiribacter halobius sp. nov., a moderately halophilic bacterium isolated from marine solar saltern.</title>
        <authorList>
            <person name="Zheng W.-S."/>
            <person name="Lu D.-C."/>
            <person name="Du Z.-J."/>
        </authorList>
    </citation>
    <scope>NUCLEOTIDE SEQUENCE [LARGE SCALE GENOMIC DNA]</scope>
    <source>
        <strain evidence="11 12">E85</strain>
    </source>
</reference>
<evidence type="ECO:0000313" key="11">
    <source>
        <dbReference type="EMBL" id="PWG65761.1"/>
    </source>
</evidence>
<dbReference type="SUPFAM" id="SSF52833">
    <property type="entry name" value="Thioredoxin-like"/>
    <property type="match status" value="1"/>
</dbReference>
<comment type="caution">
    <text evidence="11">The sequence shown here is derived from an EMBL/GenBank/DDBJ whole genome shotgun (WGS) entry which is preliminary data.</text>
</comment>
<dbReference type="PANTHER" id="PTHR35891:SF2">
    <property type="entry name" value="THIOL:DISULFIDE INTERCHANGE PROTEIN DSBA"/>
    <property type="match status" value="1"/>
</dbReference>
<keyword evidence="6" id="KW-0676">Redox-active center</keyword>
<dbReference type="InterPro" id="IPR001853">
    <property type="entry name" value="DSBA-like_thioredoxin_dom"/>
</dbReference>
<protein>
    <recommendedName>
        <fullName evidence="7">Thiol:disulfide interchange protein</fullName>
    </recommendedName>
</protein>
<gene>
    <name evidence="11" type="ORF">DEM34_00375</name>
</gene>